<gene>
    <name evidence="2" type="ORF">ABB55_21165</name>
</gene>
<name>A0A0N8GFI5_9HYPH</name>
<keyword evidence="3" id="KW-1185">Reference proteome</keyword>
<reference evidence="2 3" key="1">
    <citation type="submission" date="2015-09" db="EMBL/GenBank/DDBJ databases">
        <authorList>
            <consortium name="Swine Surveillance"/>
        </authorList>
    </citation>
    <scope>NUCLEOTIDE SEQUENCE [LARGE SCALE GENOMIC DNA]</scope>
    <source>
        <strain evidence="2 3">16</strain>
    </source>
</reference>
<dbReference type="GO" id="GO:0008757">
    <property type="term" value="F:S-adenosylmethionine-dependent methyltransferase activity"/>
    <property type="evidence" value="ECO:0007669"/>
    <property type="project" value="InterPro"/>
</dbReference>
<organism evidence="2 3">
    <name type="scientific">Prosthecodimorpha hirschii</name>
    <dbReference type="NCBI Taxonomy" id="665126"/>
    <lineage>
        <taxon>Bacteria</taxon>
        <taxon>Pseudomonadati</taxon>
        <taxon>Pseudomonadota</taxon>
        <taxon>Alphaproteobacteria</taxon>
        <taxon>Hyphomicrobiales</taxon>
        <taxon>Ancalomicrobiaceae</taxon>
        <taxon>Prosthecodimorpha</taxon>
    </lineage>
</organism>
<dbReference type="STRING" id="665126.ABB55_21165"/>
<accession>A0A0N8GFI5</accession>
<protein>
    <recommendedName>
        <fullName evidence="1">Methyltransferase type 11 domain-containing protein</fullName>
    </recommendedName>
</protein>
<proteinExistence type="predicted"/>
<reference evidence="2 3" key="2">
    <citation type="submission" date="2015-10" db="EMBL/GenBank/DDBJ databases">
        <title>Draft Genome Sequence of Prosthecomicrobium hirschii ATCC 27832.</title>
        <authorList>
            <person name="Daniel J."/>
            <person name="Givan S.A."/>
            <person name="Brun Y.V."/>
            <person name="Brown P.J."/>
        </authorList>
    </citation>
    <scope>NUCLEOTIDE SEQUENCE [LARGE SCALE GENOMIC DNA]</scope>
    <source>
        <strain evidence="2 3">16</strain>
    </source>
</reference>
<dbReference type="InterPro" id="IPR029063">
    <property type="entry name" value="SAM-dependent_MTases_sf"/>
</dbReference>
<comment type="caution">
    <text evidence="2">The sequence shown here is derived from an EMBL/GenBank/DDBJ whole genome shotgun (WGS) entry which is preliminary data.</text>
</comment>
<dbReference type="InterPro" id="IPR050508">
    <property type="entry name" value="Methyltransf_Superfamily"/>
</dbReference>
<dbReference type="Gene3D" id="3.40.50.150">
    <property type="entry name" value="Vaccinia Virus protein VP39"/>
    <property type="match status" value="1"/>
</dbReference>
<evidence type="ECO:0000259" key="1">
    <source>
        <dbReference type="Pfam" id="PF08241"/>
    </source>
</evidence>
<evidence type="ECO:0000313" key="2">
    <source>
        <dbReference type="EMBL" id="KPL54417.1"/>
    </source>
</evidence>
<dbReference type="SUPFAM" id="SSF53335">
    <property type="entry name" value="S-adenosyl-L-methionine-dependent methyltransferases"/>
    <property type="match status" value="1"/>
</dbReference>
<dbReference type="PANTHER" id="PTHR42912:SF93">
    <property type="entry name" value="N6-ADENOSINE-METHYLTRANSFERASE TMT1A"/>
    <property type="match status" value="1"/>
</dbReference>
<dbReference type="AlphaFoldDB" id="A0A0N8GFI5"/>
<dbReference type="Proteomes" id="UP000048984">
    <property type="component" value="Unassembled WGS sequence"/>
</dbReference>
<dbReference type="EMBL" id="LJYW01000001">
    <property type="protein sequence ID" value="KPL54417.1"/>
    <property type="molecule type" value="Genomic_DNA"/>
</dbReference>
<dbReference type="CDD" id="cd02440">
    <property type="entry name" value="AdoMet_MTases"/>
    <property type="match status" value="1"/>
</dbReference>
<evidence type="ECO:0000313" key="3">
    <source>
        <dbReference type="Proteomes" id="UP000048984"/>
    </source>
</evidence>
<dbReference type="PANTHER" id="PTHR42912">
    <property type="entry name" value="METHYLTRANSFERASE"/>
    <property type="match status" value="1"/>
</dbReference>
<sequence>MSEKRMSIQNNRNTAAAKAEAAYDPSMLNGTPRLDQSSVLAAYARWAPFYDFVFSRSFGFGRLFGLARRNALAHINARQGSLLEIGVGTGVALGDYARHLQVTGIDLSPEMLRVARKKVRDEGLTHVVDLLEMDASRLTFADGTFDTAATMFTITVVPHPEAVMAEIERVLKPGGEALIVSHFASERGWRHGLETLMTPLTSRLGWRPDFPVARLLDRPGLRHLETRSLDPFGVFSMVRLQRV</sequence>
<dbReference type="InterPro" id="IPR013216">
    <property type="entry name" value="Methyltransf_11"/>
</dbReference>
<dbReference type="Pfam" id="PF08241">
    <property type="entry name" value="Methyltransf_11"/>
    <property type="match status" value="1"/>
</dbReference>
<feature type="domain" description="Methyltransferase type 11" evidence="1">
    <location>
        <begin position="83"/>
        <end position="178"/>
    </location>
</feature>